<dbReference type="InterPro" id="IPR002197">
    <property type="entry name" value="HTH_Fis"/>
</dbReference>
<accession>A0A2Z2L7G0</accession>
<dbReference type="CDD" id="cd00009">
    <property type="entry name" value="AAA"/>
    <property type="match status" value="1"/>
</dbReference>
<keyword evidence="5" id="KW-0902">Two-component regulatory system</keyword>
<evidence type="ECO:0000259" key="10">
    <source>
        <dbReference type="PROSITE" id="PS50110"/>
    </source>
</evidence>
<protein>
    <recommendedName>
        <fullName evidence="1">Putative response regulator NtrX-like</fullName>
    </recommendedName>
</protein>
<dbReference type="GO" id="GO:0006355">
    <property type="term" value="P:regulation of DNA-templated transcription"/>
    <property type="evidence" value="ECO:0007669"/>
    <property type="project" value="InterPro"/>
</dbReference>
<dbReference type="InterPro" id="IPR001789">
    <property type="entry name" value="Sig_transdc_resp-reg_receiver"/>
</dbReference>
<dbReference type="Gene3D" id="3.40.50.300">
    <property type="entry name" value="P-loop containing nucleotide triphosphate hydrolases"/>
    <property type="match status" value="1"/>
</dbReference>
<evidence type="ECO:0000256" key="3">
    <source>
        <dbReference type="ARBA" id="ARBA00022741"/>
    </source>
</evidence>
<dbReference type="SUPFAM" id="SSF52540">
    <property type="entry name" value="P-loop containing nucleoside triphosphate hydrolases"/>
    <property type="match status" value="1"/>
</dbReference>
<dbReference type="FunFam" id="3.40.50.2300:FF:000018">
    <property type="entry name" value="DNA-binding transcriptional regulator NtrC"/>
    <property type="match status" value="1"/>
</dbReference>
<dbReference type="Gene3D" id="3.40.50.2300">
    <property type="match status" value="1"/>
</dbReference>
<gene>
    <name evidence="11" type="primary">ntrX</name>
    <name evidence="11" type="ORF">AOV_00580</name>
</gene>
<dbReference type="PROSITE" id="PS50045">
    <property type="entry name" value="SIGMA54_INTERACT_4"/>
    <property type="match status" value="1"/>
</dbReference>
<keyword evidence="2 8" id="KW-0597">Phosphoprotein</keyword>
<dbReference type="PROSITE" id="PS50110">
    <property type="entry name" value="RESPONSE_REGULATORY"/>
    <property type="match status" value="1"/>
</dbReference>
<dbReference type="Pfam" id="PF00158">
    <property type="entry name" value="Sigma54_activat"/>
    <property type="match status" value="1"/>
</dbReference>
<dbReference type="InterPro" id="IPR027417">
    <property type="entry name" value="P-loop_NTPase"/>
</dbReference>
<organism evidence="11 12">
    <name type="scientific">Anaplasma ovis str. Haibei</name>
    <dbReference type="NCBI Taxonomy" id="1248439"/>
    <lineage>
        <taxon>Bacteria</taxon>
        <taxon>Pseudomonadati</taxon>
        <taxon>Pseudomonadota</taxon>
        <taxon>Alphaproteobacteria</taxon>
        <taxon>Rickettsiales</taxon>
        <taxon>Anaplasmataceae</taxon>
        <taxon>Anaplasma</taxon>
    </lineage>
</organism>
<dbReference type="PROSITE" id="PS00688">
    <property type="entry name" value="SIGMA54_INTERACT_3"/>
    <property type="match status" value="1"/>
</dbReference>
<dbReference type="Proteomes" id="UP000259762">
    <property type="component" value="Chromosome"/>
</dbReference>
<evidence type="ECO:0000256" key="7">
    <source>
        <dbReference type="ARBA" id="ARBA00023163"/>
    </source>
</evidence>
<dbReference type="Pfam" id="PF02954">
    <property type="entry name" value="HTH_8"/>
    <property type="match status" value="1"/>
</dbReference>
<dbReference type="InterPro" id="IPR009057">
    <property type="entry name" value="Homeodomain-like_sf"/>
</dbReference>
<dbReference type="SUPFAM" id="SSF52172">
    <property type="entry name" value="CheY-like"/>
    <property type="match status" value="1"/>
</dbReference>
<dbReference type="InterPro" id="IPR058031">
    <property type="entry name" value="AAA_lid_NorR"/>
</dbReference>
<evidence type="ECO:0000256" key="5">
    <source>
        <dbReference type="ARBA" id="ARBA00023012"/>
    </source>
</evidence>
<evidence type="ECO:0000256" key="6">
    <source>
        <dbReference type="ARBA" id="ARBA00023015"/>
    </source>
</evidence>
<keyword evidence="12" id="KW-1185">Reference proteome</keyword>
<dbReference type="InterPro" id="IPR003593">
    <property type="entry name" value="AAA+_ATPase"/>
</dbReference>
<evidence type="ECO:0000256" key="4">
    <source>
        <dbReference type="ARBA" id="ARBA00022840"/>
    </source>
</evidence>
<dbReference type="PANTHER" id="PTHR32071:SF17">
    <property type="entry name" value="TRANSCRIPTIONAL REGULATOR (NTRC FAMILY)"/>
    <property type="match status" value="1"/>
</dbReference>
<evidence type="ECO:0000259" key="9">
    <source>
        <dbReference type="PROSITE" id="PS50045"/>
    </source>
</evidence>
<dbReference type="Pfam" id="PF00072">
    <property type="entry name" value="Response_reg"/>
    <property type="match status" value="1"/>
</dbReference>
<dbReference type="EMBL" id="CP015994">
    <property type="protein sequence ID" value="ASI47452.1"/>
    <property type="molecule type" value="Genomic_DNA"/>
</dbReference>
<proteinExistence type="predicted"/>
<evidence type="ECO:0000313" key="12">
    <source>
        <dbReference type="Proteomes" id="UP000259762"/>
    </source>
</evidence>
<dbReference type="Gene3D" id="1.10.8.60">
    <property type="match status" value="1"/>
</dbReference>
<dbReference type="SMART" id="SM00448">
    <property type="entry name" value="REC"/>
    <property type="match status" value="1"/>
</dbReference>
<name>A0A2Z2L7G0_9RICK</name>
<dbReference type="GO" id="GO:0000160">
    <property type="term" value="P:phosphorelay signal transduction system"/>
    <property type="evidence" value="ECO:0007669"/>
    <property type="project" value="UniProtKB-KW"/>
</dbReference>
<dbReference type="InterPro" id="IPR025944">
    <property type="entry name" value="Sigma_54_int_dom_CS"/>
</dbReference>
<feature type="domain" description="Response regulatory" evidence="10">
    <location>
        <begin position="14"/>
        <end position="130"/>
    </location>
</feature>
<reference evidence="12" key="1">
    <citation type="submission" date="2018-06" db="EMBL/GenBank/DDBJ databases">
        <title>The Anaplasma ovis genome reveals a high proportion of pseudogenes.</title>
        <authorList>
            <person name="Liu Z."/>
            <person name="Peasley A.M."/>
            <person name="Yang J."/>
            <person name="Li Y."/>
            <person name="Guan G."/>
            <person name="Luo J."/>
            <person name="Yin H."/>
            <person name="Brayton K.A."/>
        </authorList>
    </citation>
    <scope>NUCLEOTIDE SEQUENCE [LARGE SCALE GENOMIC DNA]</scope>
    <source>
        <strain evidence="12">Haibei</strain>
    </source>
</reference>
<evidence type="ECO:0000256" key="2">
    <source>
        <dbReference type="ARBA" id="ARBA00022553"/>
    </source>
</evidence>
<dbReference type="FunFam" id="1.10.10.60:FF:000165">
    <property type="entry name" value="Two-component system nitrogen regulation response regulator NtrX"/>
    <property type="match status" value="1"/>
</dbReference>
<dbReference type="Pfam" id="PF25601">
    <property type="entry name" value="AAA_lid_14"/>
    <property type="match status" value="1"/>
</dbReference>
<sequence>MGFMSRAKRFYTPEVLIVDDEADLRAMVQDILSDDNYVTKVSHDGLTAIKLAYEREPDVVLLDIWLKGSDIDGLSVLEKLRYRYPHLPVIVISGHGNIATAVKSLHIGAYDYIEKPFTENRLKLVVKRAVESGRLKRENYELRSLFEDYEIVGSSPQIKNLRSTISKAASTFSRILITGAPGTGKEVVARFVHRKFKGCNSSFVPFCPSILPESSYLENIFGRENGNGALPNVVPHSVGIIEQANHGTLFIDEVTDLRYDAQMRLMRLLQEGRIYRENGKSPVTIDTRVIASSSRVIEEEVKLGRFCEDLYYRLGVFPIRVPSLSEYCVDIPEVCEYMMRSICRKMGLSPRPISEDAIVAMQSYSWPGNLRQLRNVLEWILIMQSSKDIITIDDLPAEIVSGSPINNVFTHIVSAPLRKAREEFERHYLRTQLSRFGGSVSKTAEFIGMERSALHRKLKALGLCGS</sequence>
<dbReference type="KEGG" id="aoh:AOV_00580"/>
<feature type="modified residue" description="4-aspartylphosphate" evidence="8">
    <location>
        <position position="63"/>
    </location>
</feature>
<dbReference type="InterPro" id="IPR011006">
    <property type="entry name" value="CheY-like_superfamily"/>
</dbReference>
<dbReference type="GO" id="GO:0043565">
    <property type="term" value="F:sequence-specific DNA binding"/>
    <property type="evidence" value="ECO:0007669"/>
    <property type="project" value="InterPro"/>
</dbReference>
<keyword evidence="7" id="KW-0804">Transcription</keyword>
<dbReference type="AlphaFoldDB" id="A0A2Z2L7G0"/>
<dbReference type="SUPFAM" id="SSF46689">
    <property type="entry name" value="Homeodomain-like"/>
    <property type="match status" value="1"/>
</dbReference>
<evidence type="ECO:0000313" key="11">
    <source>
        <dbReference type="EMBL" id="ASI47452.1"/>
    </source>
</evidence>
<dbReference type="OrthoDB" id="9802388at2"/>
<evidence type="ECO:0000256" key="1">
    <source>
        <dbReference type="ARBA" id="ARBA00014319"/>
    </source>
</evidence>
<dbReference type="SMART" id="SM00382">
    <property type="entry name" value="AAA"/>
    <property type="match status" value="1"/>
</dbReference>
<keyword evidence="4" id="KW-0067">ATP-binding</keyword>
<reference evidence="11 12" key="2">
    <citation type="journal article" date="2019" name="BMC Genomics">
        <title>The Anaplasma ovis genome reveals a high proportion of pseudogenes.</title>
        <authorList>
            <person name="Liu Z."/>
            <person name="Peasley A.M."/>
            <person name="Yang J."/>
            <person name="Li Y."/>
            <person name="Guan G."/>
            <person name="Luo J."/>
            <person name="Yin H."/>
            <person name="Brayton K.A."/>
        </authorList>
    </citation>
    <scope>NUCLEOTIDE SEQUENCE [LARGE SCALE GENOMIC DNA]</scope>
    <source>
        <strain evidence="11 12">Haibei</strain>
    </source>
</reference>
<dbReference type="InterPro" id="IPR002078">
    <property type="entry name" value="Sigma_54_int"/>
</dbReference>
<dbReference type="Gene3D" id="1.10.10.60">
    <property type="entry name" value="Homeodomain-like"/>
    <property type="match status" value="1"/>
</dbReference>
<dbReference type="GO" id="GO:0005524">
    <property type="term" value="F:ATP binding"/>
    <property type="evidence" value="ECO:0007669"/>
    <property type="project" value="UniProtKB-KW"/>
</dbReference>
<evidence type="ECO:0000256" key="8">
    <source>
        <dbReference type="PROSITE-ProRule" id="PRU00169"/>
    </source>
</evidence>
<keyword evidence="3" id="KW-0547">Nucleotide-binding</keyword>
<feature type="domain" description="Sigma-54 factor interaction" evidence="9">
    <location>
        <begin position="151"/>
        <end position="382"/>
    </location>
</feature>
<keyword evidence="6" id="KW-0805">Transcription regulation</keyword>
<dbReference type="PANTHER" id="PTHR32071">
    <property type="entry name" value="TRANSCRIPTIONAL REGULATORY PROTEIN"/>
    <property type="match status" value="1"/>
</dbReference>